<dbReference type="SUPFAM" id="SSF53448">
    <property type="entry name" value="Nucleotide-diphospho-sugar transferases"/>
    <property type="match status" value="1"/>
</dbReference>
<dbReference type="EMBL" id="QOHR01000003">
    <property type="protein sequence ID" value="REC58315.1"/>
    <property type="molecule type" value="Genomic_DNA"/>
</dbReference>
<evidence type="ECO:0000313" key="2">
    <source>
        <dbReference type="Proteomes" id="UP000257131"/>
    </source>
</evidence>
<proteinExistence type="predicted"/>
<dbReference type="GO" id="GO:0016740">
    <property type="term" value="F:transferase activity"/>
    <property type="evidence" value="ECO:0007669"/>
    <property type="project" value="UniProtKB-KW"/>
</dbReference>
<name>A0A3D9BXS5_9RHOB</name>
<keyword evidence="1" id="KW-0808">Transferase</keyword>
<dbReference type="Proteomes" id="UP000257131">
    <property type="component" value="Unassembled WGS sequence"/>
</dbReference>
<keyword evidence="2" id="KW-1185">Reference proteome</keyword>
<protein>
    <submittedName>
        <fullName evidence="1">Glycosyltransferase family 2 protein</fullName>
    </submittedName>
</protein>
<dbReference type="InterPro" id="IPR029044">
    <property type="entry name" value="Nucleotide-diphossugar_trans"/>
</dbReference>
<gene>
    <name evidence="1" type="ORF">DRV84_04610</name>
</gene>
<comment type="caution">
    <text evidence="1">The sequence shown here is derived from an EMBL/GenBank/DDBJ whole genome shotgun (WGS) entry which is preliminary data.</text>
</comment>
<accession>A0A3D9BXS5</accession>
<sequence>METARELWLAYRLRWKRRRLLARAVRKRRQLRAVADRTGAIQPGDILAFVAVRNEALQLPHFLDHHRGLGVDHFLVVDNDSDDGTRAWLADQADVSLWRTGHSYKRARFGVDWLTWLQIRHGHGHWCLTLDADEILIYPHHETRPLPALTERLDREGRESFGAMMLDMYPQGPPGAQPYAAGDDPFETLAWFDAGNHFIEVQPRLRNLWVRGGVRARVFFADRPRRAPTLNKIPLVRWNRRYVYNTSTHQILPRRLNAVYDAEGGESLSGVLLHTKFLNTIVARSREEKTRREHFEVADSYQAYYDALMADPDLWCPASTRYTGWRQLEALGLMSRGGWV</sequence>
<dbReference type="AlphaFoldDB" id="A0A3D9BXS5"/>
<dbReference type="Gene3D" id="3.90.550.10">
    <property type="entry name" value="Spore Coat Polysaccharide Biosynthesis Protein SpsA, Chain A"/>
    <property type="match status" value="1"/>
</dbReference>
<dbReference type="OrthoDB" id="3010234at2"/>
<dbReference type="Pfam" id="PF13704">
    <property type="entry name" value="Glyco_tranf_2_4"/>
    <property type="match status" value="1"/>
</dbReference>
<organism evidence="1 2">
    <name type="scientific">Rhodosalinus sediminis</name>
    <dbReference type="NCBI Taxonomy" id="1940533"/>
    <lineage>
        <taxon>Bacteria</taxon>
        <taxon>Pseudomonadati</taxon>
        <taxon>Pseudomonadota</taxon>
        <taxon>Alphaproteobacteria</taxon>
        <taxon>Rhodobacterales</taxon>
        <taxon>Paracoccaceae</taxon>
        <taxon>Rhodosalinus</taxon>
    </lineage>
</organism>
<dbReference type="RefSeq" id="WP_115978698.1">
    <property type="nucleotide sequence ID" value="NZ_QOHR01000003.1"/>
</dbReference>
<reference evidence="1 2" key="1">
    <citation type="journal article" date="2017" name="Int. J. Syst. Evol. Microbiol.">
        <title>Rhodosalinus sediminis gen. nov., sp. nov., isolated from marine saltern.</title>
        <authorList>
            <person name="Guo L.Y."/>
            <person name="Ling S.K."/>
            <person name="Li C.M."/>
            <person name="Chen G.J."/>
            <person name="Du Z.J."/>
        </authorList>
    </citation>
    <scope>NUCLEOTIDE SEQUENCE [LARGE SCALE GENOMIC DNA]</scope>
    <source>
        <strain evidence="1 2">WDN1C137</strain>
    </source>
</reference>
<evidence type="ECO:0000313" key="1">
    <source>
        <dbReference type="EMBL" id="REC58315.1"/>
    </source>
</evidence>